<dbReference type="GO" id="GO:0006313">
    <property type="term" value="P:DNA transposition"/>
    <property type="evidence" value="ECO:0007669"/>
    <property type="project" value="InterPro"/>
</dbReference>
<dbReference type="InterPro" id="IPR036388">
    <property type="entry name" value="WH-like_DNA-bd_sf"/>
</dbReference>
<dbReference type="Gene3D" id="1.10.10.10">
    <property type="entry name" value="Winged helix-like DNA-binding domain superfamily/Winged helix DNA-binding domain"/>
    <property type="match status" value="1"/>
</dbReference>
<reference evidence="2" key="1">
    <citation type="submission" date="2011-03" db="EMBL/GenBank/DDBJ databases">
        <title>Draft genome sequence of Brevundimonas diminuta.</title>
        <authorList>
            <person name="Brown P.J.B."/>
            <person name="Buechlein A."/>
            <person name="Hemmerich C."/>
            <person name="Brun Y.V."/>
        </authorList>
    </citation>
    <scope>NUCLEOTIDE SEQUENCE [LARGE SCALE GENOMIC DNA]</scope>
    <source>
        <strain evidence="2">C19</strain>
    </source>
</reference>
<accession>F4QNI0</accession>
<organism evidence="1 2">
    <name type="scientific">Asticcacaulis biprosthecium C19</name>
    <dbReference type="NCBI Taxonomy" id="715226"/>
    <lineage>
        <taxon>Bacteria</taxon>
        <taxon>Pseudomonadati</taxon>
        <taxon>Pseudomonadota</taxon>
        <taxon>Alphaproteobacteria</taxon>
        <taxon>Caulobacterales</taxon>
        <taxon>Caulobacteraceae</taxon>
        <taxon>Asticcacaulis</taxon>
    </lineage>
</organism>
<name>F4QNI0_9CAUL</name>
<dbReference type="GO" id="GO:0043565">
    <property type="term" value="F:sequence-specific DNA binding"/>
    <property type="evidence" value="ECO:0007669"/>
    <property type="project" value="InterPro"/>
</dbReference>
<dbReference type="eggNOG" id="COG2963">
    <property type="taxonomic scope" value="Bacteria"/>
</dbReference>
<dbReference type="EMBL" id="GL883078">
    <property type="protein sequence ID" value="EGF90888.1"/>
    <property type="molecule type" value="Genomic_DNA"/>
</dbReference>
<evidence type="ECO:0000313" key="2">
    <source>
        <dbReference type="Proteomes" id="UP000006512"/>
    </source>
</evidence>
<dbReference type="SUPFAM" id="SSF48295">
    <property type="entry name" value="TrpR-like"/>
    <property type="match status" value="1"/>
</dbReference>
<dbReference type="STRING" id="715226.ABI_23000"/>
<sequence length="83" mass="9410">MFPAMSSPKTFHMIEAVAEPFEGAPSRVHRRWSATFKAEIAAESLLPGANVSAIARRVGIDNSQVYQWRHKIKINFVDRLWNA</sequence>
<gene>
    <name evidence="1" type="ORF">ABI_23000</name>
</gene>
<protein>
    <submittedName>
        <fullName evidence="1">Putative transposase</fullName>
    </submittedName>
</protein>
<proteinExistence type="predicted"/>
<dbReference type="Pfam" id="PF01527">
    <property type="entry name" value="HTH_Tnp_1"/>
    <property type="match status" value="1"/>
</dbReference>
<dbReference type="InterPro" id="IPR002514">
    <property type="entry name" value="Transposase_8"/>
</dbReference>
<dbReference type="AlphaFoldDB" id="F4QNI0"/>
<keyword evidence="2" id="KW-1185">Reference proteome</keyword>
<dbReference type="InterPro" id="IPR010921">
    <property type="entry name" value="Trp_repressor/repl_initiator"/>
</dbReference>
<evidence type="ECO:0000313" key="1">
    <source>
        <dbReference type="EMBL" id="EGF90888.1"/>
    </source>
</evidence>
<dbReference type="GO" id="GO:0004803">
    <property type="term" value="F:transposase activity"/>
    <property type="evidence" value="ECO:0007669"/>
    <property type="project" value="InterPro"/>
</dbReference>
<dbReference type="HOGENOM" id="CLU_2535349_0_0_5"/>
<dbReference type="Proteomes" id="UP000006512">
    <property type="component" value="Unassembled WGS sequence"/>
</dbReference>